<reference evidence="17 18" key="1">
    <citation type="submission" date="2020-07" db="EMBL/GenBank/DDBJ databases">
        <title>Transfer of Campylobacter canadensis to the novel genus Avispirillum gen. nov., that also includes two novel species recovered from migratory waterfowl: Avispirillum anseris sp. nov. and Avispirillum brantae sp. nov.</title>
        <authorList>
            <person name="Miller W.G."/>
            <person name="Chapman M.H."/>
            <person name="Yee E."/>
            <person name="Inglis G.D."/>
        </authorList>
    </citation>
    <scope>NUCLEOTIDE SEQUENCE [LARGE SCALE GENOMIC DNA]</scope>
    <source>
        <strain evidence="17 18">L283</strain>
    </source>
</reference>
<comment type="pathway">
    <text evidence="5">Cofactor biosynthesis; coenzyme A biosynthesis; CoA from (R)-pantothenate: step 1/5.</text>
</comment>
<comment type="caution">
    <text evidence="17">The sequence shown here is derived from an EMBL/GenBank/DDBJ whole genome shotgun (WGS) entry which is preliminary data.</text>
</comment>
<gene>
    <name evidence="17" type="ORF">AVCANL283_05940</name>
</gene>
<dbReference type="NCBIfam" id="NF009872">
    <property type="entry name" value="PRK13333.1"/>
    <property type="match status" value="1"/>
</dbReference>
<keyword evidence="11 17" id="KW-0418">Kinase</keyword>
<keyword evidence="13" id="KW-0630">Potassium</keyword>
<keyword evidence="10" id="KW-0547">Nucleotide-binding</keyword>
<evidence type="ECO:0000256" key="10">
    <source>
        <dbReference type="ARBA" id="ARBA00022741"/>
    </source>
</evidence>
<dbReference type="PANTHER" id="PTHR34265:SF1">
    <property type="entry name" value="TYPE III PANTOTHENATE KINASE"/>
    <property type="match status" value="1"/>
</dbReference>
<evidence type="ECO:0000256" key="5">
    <source>
        <dbReference type="ARBA" id="ARBA00005225"/>
    </source>
</evidence>
<dbReference type="Gene3D" id="3.30.420.40">
    <property type="match status" value="2"/>
</dbReference>
<dbReference type="NCBIfam" id="TIGR00671">
    <property type="entry name" value="baf"/>
    <property type="match status" value="1"/>
</dbReference>
<name>A0ABS7WUN9_9BACT</name>
<keyword evidence="14" id="KW-0173">Coenzyme A biosynthesis</keyword>
<dbReference type="SUPFAM" id="SSF53067">
    <property type="entry name" value="Actin-like ATPase domain"/>
    <property type="match status" value="2"/>
</dbReference>
<dbReference type="EC" id="2.7.1.33" evidence="7"/>
<comment type="cofactor">
    <cofactor evidence="3">
        <name>NH4(+)</name>
        <dbReference type="ChEBI" id="CHEBI:28938"/>
    </cofactor>
</comment>
<organism evidence="17 18">
    <name type="scientific">Campylobacter canadensis</name>
    <dbReference type="NCBI Taxonomy" id="449520"/>
    <lineage>
        <taxon>Bacteria</taxon>
        <taxon>Pseudomonadati</taxon>
        <taxon>Campylobacterota</taxon>
        <taxon>Epsilonproteobacteria</taxon>
        <taxon>Campylobacterales</taxon>
        <taxon>Campylobacteraceae</taxon>
        <taxon>Campylobacter</taxon>
    </lineage>
</organism>
<proteinExistence type="inferred from homology"/>
<evidence type="ECO:0000256" key="13">
    <source>
        <dbReference type="ARBA" id="ARBA00022958"/>
    </source>
</evidence>
<comment type="subunit">
    <text evidence="6">Homodimer.</text>
</comment>
<evidence type="ECO:0000256" key="8">
    <source>
        <dbReference type="ARBA" id="ARBA00022490"/>
    </source>
</evidence>
<dbReference type="Pfam" id="PF03309">
    <property type="entry name" value="Pan_kinase"/>
    <property type="match status" value="1"/>
</dbReference>
<dbReference type="GO" id="GO:0004594">
    <property type="term" value="F:pantothenate kinase activity"/>
    <property type="evidence" value="ECO:0007669"/>
    <property type="project" value="UniProtKB-EC"/>
</dbReference>
<protein>
    <recommendedName>
        <fullName evidence="16">Type III pantothenate kinase</fullName>
        <ecNumber evidence="7">2.7.1.33</ecNumber>
    </recommendedName>
</protein>
<evidence type="ECO:0000313" key="17">
    <source>
        <dbReference type="EMBL" id="MBZ7987639.1"/>
    </source>
</evidence>
<evidence type="ECO:0000256" key="6">
    <source>
        <dbReference type="ARBA" id="ARBA00011738"/>
    </source>
</evidence>
<evidence type="ECO:0000256" key="12">
    <source>
        <dbReference type="ARBA" id="ARBA00022840"/>
    </source>
</evidence>
<dbReference type="RefSeq" id="WP_172234046.1">
    <property type="nucleotide sequence ID" value="NZ_CP035946.1"/>
</dbReference>
<comment type="cofactor">
    <cofactor evidence="2">
        <name>K(+)</name>
        <dbReference type="ChEBI" id="CHEBI:29103"/>
    </cofactor>
</comment>
<sequence length="203" mass="22707">MILVDIGNTTACIYESNKAHRINISDFNPKNISKKAYYICVNPNYSILPDNYINLEPYFKLNSDYLGLGVDRIAVCYCIENGIIVDAGSAITVDKMQNNKHCGGFILPGLNAYLNAYKNISSRLDYQLNTKIDLTLLPNSTKDAISYAVLKSIILSISEFAQNQTIYLTGGDACYLNQYFKNAINEKDLIFKGMLKLISSLKL</sequence>
<dbReference type="InterPro" id="IPR043129">
    <property type="entry name" value="ATPase_NBD"/>
</dbReference>
<evidence type="ECO:0000256" key="3">
    <source>
        <dbReference type="ARBA" id="ARBA00001972"/>
    </source>
</evidence>
<comment type="catalytic activity">
    <reaction evidence="1">
        <text>(R)-pantothenate + ATP = (R)-4'-phosphopantothenate + ADP + H(+)</text>
        <dbReference type="Rhea" id="RHEA:16373"/>
        <dbReference type="ChEBI" id="CHEBI:10986"/>
        <dbReference type="ChEBI" id="CHEBI:15378"/>
        <dbReference type="ChEBI" id="CHEBI:29032"/>
        <dbReference type="ChEBI" id="CHEBI:30616"/>
        <dbReference type="ChEBI" id="CHEBI:456216"/>
        <dbReference type="EC" id="2.7.1.33"/>
    </reaction>
</comment>
<evidence type="ECO:0000256" key="16">
    <source>
        <dbReference type="ARBA" id="ARBA00040883"/>
    </source>
</evidence>
<evidence type="ECO:0000256" key="7">
    <source>
        <dbReference type="ARBA" id="ARBA00012102"/>
    </source>
</evidence>
<evidence type="ECO:0000256" key="9">
    <source>
        <dbReference type="ARBA" id="ARBA00022679"/>
    </source>
</evidence>
<accession>A0ABS7WUN9</accession>
<keyword evidence="8" id="KW-0963">Cytoplasm</keyword>
<keyword evidence="18" id="KW-1185">Reference proteome</keyword>
<dbReference type="EMBL" id="JACGBB010000012">
    <property type="protein sequence ID" value="MBZ7987639.1"/>
    <property type="molecule type" value="Genomic_DNA"/>
</dbReference>
<evidence type="ECO:0000256" key="4">
    <source>
        <dbReference type="ARBA" id="ARBA00004496"/>
    </source>
</evidence>
<comment type="similarity">
    <text evidence="15">Belongs to the type III pantothenate kinase family.</text>
</comment>
<evidence type="ECO:0000256" key="1">
    <source>
        <dbReference type="ARBA" id="ARBA00001206"/>
    </source>
</evidence>
<keyword evidence="9 17" id="KW-0808">Transferase</keyword>
<evidence type="ECO:0000256" key="15">
    <source>
        <dbReference type="ARBA" id="ARBA00038036"/>
    </source>
</evidence>
<comment type="subcellular location">
    <subcellularLocation>
        <location evidence="4">Cytoplasm</location>
    </subcellularLocation>
</comment>
<evidence type="ECO:0000256" key="2">
    <source>
        <dbReference type="ARBA" id="ARBA00001958"/>
    </source>
</evidence>
<dbReference type="InterPro" id="IPR004619">
    <property type="entry name" value="Type_III_PanK"/>
</dbReference>
<dbReference type="PANTHER" id="PTHR34265">
    <property type="entry name" value="TYPE III PANTOTHENATE KINASE"/>
    <property type="match status" value="1"/>
</dbReference>
<evidence type="ECO:0000256" key="11">
    <source>
        <dbReference type="ARBA" id="ARBA00022777"/>
    </source>
</evidence>
<evidence type="ECO:0000256" key="14">
    <source>
        <dbReference type="ARBA" id="ARBA00022993"/>
    </source>
</evidence>
<evidence type="ECO:0000313" key="18">
    <source>
        <dbReference type="Proteomes" id="UP000786183"/>
    </source>
</evidence>
<keyword evidence="12" id="KW-0067">ATP-binding</keyword>
<dbReference type="Proteomes" id="UP000786183">
    <property type="component" value="Unassembled WGS sequence"/>
</dbReference>